<gene>
    <name evidence="1" type="ORF">NSIN_20870</name>
</gene>
<sequence length="43" mass="4711">MTDSTMLAKGLDYAVQIMQWVDGKEHLLAMGKILLCTLFLGGP</sequence>
<protein>
    <submittedName>
        <fullName evidence="1">Uncharacterized protein</fullName>
    </submittedName>
</protein>
<reference evidence="2" key="1">
    <citation type="submission" date="2016-12" db="EMBL/GenBank/DDBJ databases">
        <authorList>
            <person name="Herbold C."/>
        </authorList>
    </citation>
    <scope>NUCLEOTIDE SEQUENCE [LARGE SCALE GENOMIC DNA]</scope>
</reference>
<proteinExistence type="predicted"/>
<name>A0A2H1EH39_9ARCH</name>
<organism evidence="1 2">
    <name type="scientific">Nitrosotalea sinensis</name>
    <dbReference type="NCBI Taxonomy" id="1499975"/>
    <lineage>
        <taxon>Archaea</taxon>
        <taxon>Nitrososphaerota</taxon>
        <taxon>Nitrososphaeria</taxon>
        <taxon>Nitrosotaleales</taxon>
        <taxon>Nitrosotaleaceae</taxon>
        <taxon>Nitrosotalea</taxon>
    </lineage>
</organism>
<accession>A0A2H1EH39</accession>
<evidence type="ECO:0000313" key="1">
    <source>
        <dbReference type="EMBL" id="SHO46048.1"/>
    </source>
</evidence>
<dbReference type="AlphaFoldDB" id="A0A2H1EH39"/>
<dbReference type="RefSeq" id="WP_281259594.1">
    <property type="nucleotide sequence ID" value="NZ_FRFC01000003.1"/>
</dbReference>
<dbReference type="EMBL" id="FRFC01000003">
    <property type="protein sequence ID" value="SHO46048.1"/>
    <property type="molecule type" value="Genomic_DNA"/>
</dbReference>
<keyword evidence="2" id="KW-1185">Reference proteome</keyword>
<dbReference type="Proteomes" id="UP000232412">
    <property type="component" value="Unassembled WGS sequence"/>
</dbReference>
<evidence type="ECO:0000313" key="2">
    <source>
        <dbReference type="Proteomes" id="UP000232412"/>
    </source>
</evidence>